<keyword evidence="4" id="KW-1185">Reference proteome</keyword>
<dbReference type="EMBL" id="JAUKUA010000003">
    <property type="protein sequence ID" value="KAK0720343.1"/>
    <property type="molecule type" value="Genomic_DNA"/>
</dbReference>
<feature type="compositionally biased region" description="Acidic residues" evidence="1">
    <location>
        <begin position="461"/>
        <end position="485"/>
    </location>
</feature>
<reference evidence="3" key="1">
    <citation type="submission" date="2023-06" db="EMBL/GenBank/DDBJ databases">
        <title>Genome-scale phylogeny and comparative genomics of the fungal order Sordariales.</title>
        <authorList>
            <consortium name="Lawrence Berkeley National Laboratory"/>
            <person name="Hensen N."/>
            <person name="Bonometti L."/>
            <person name="Westerberg I."/>
            <person name="Brannstrom I.O."/>
            <person name="Guillou S."/>
            <person name="Cros-Aarteil S."/>
            <person name="Calhoun S."/>
            <person name="Haridas S."/>
            <person name="Kuo A."/>
            <person name="Mondo S."/>
            <person name="Pangilinan J."/>
            <person name="Riley R."/>
            <person name="Labutti K."/>
            <person name="Andreopoulos B."/>
            <person name="Lipzen A."/>
            <person name="Chen C."/>
            <person name="Yanf M."/>
            <person name="Daum C."/>
            <person name="Ng V."/>
            <person name="Clum A."/>
            <person name="Steindorff A."/>
            <person name="Ohm R."/>
            <person name="Martin F."/>
            <person name="Silar P."/>
            <person name="Natvig D."/>
            <person name="Lalanne C."/>
            <person name="Gautier V."/>
            <person name="Ament-Velasquez S.L."/>
            <person name="Kruys A."/>
            <person name="Hutchinson M.I."/>
            <person name="Powell A.J."/>
            <person name="Barry K."/>
            <person name="Miller A.N."/>
            <person name="Grigoriev I.V."/>
            <person name="Debuchy R."/>
            <person name="Gladieux P."/>
            <person name="Thoren M.H."/>
            <person name="Johannesson H."/>
        </authorList>
    </citation>
    <scope>NUCLEOTIDE SEQUENCE</scope>
    <source>
        <strain evidence="3">SMH4607-1</strain>
    </source>
</reference>
<protein>
    <recommendedName>
        <fullName evidence="2">ZW10 C-terminal helical domain-containing protein</fullName>
    </recommendedName>
</protein>
<proteinExistence type="predicted"/>
<feature type="compositionally biased region" description="Polar residues" evidence="1">
    <location>
        <begin position="415"/>
        <end position="424"/>
    </location>
</feature>
<dbReference type="Proteomes" id="UP001172102">
    <property type="component" value="Unassembled WGS sequence"/>
</dbReference>
<comment type="caution">
    <text evidence="3">The sequence shown here is derived from an EMBL/GenBank/DDBJ whole genome shotgun (WGS) entry which is preliminary data.</text>
</comment>
<dbReference type="InterPro" id="IPR055148">
    <property type="entry name" value="ZW10_C_2"/>
</dbReference>
<feature type="region of interest" description="Disordered" evidence="1">
    <location>
        <begin position="401"/>
        <end position="529"/>
    </location>
</feature>
<dbReference type="Gene3D" id="1.10.357.150">
    <property type="match status" value="1"/>
</dbReference>
<organism evidence="3 4">
    <name type="scientific">Lasiosphaeris hirsuta</name>
    <dbReference type="NCBI Taxonomy" id="260670"/>
    <lineage>
        <taxon>Eukaryota</taxon>
        <taxon>Fungi</taxon>
        <taxon>Dikarya</taxon>
        <taxon>Ascomycota</taxon>
        <taxon>Pezizomycotina</taxon>
        <taxon>Sordariomycetes</taxon>
        <taxon>Sordariomycetidae</taxon>
        <taxon>Sordariales</taxon>
        <taxon>Lasiosphaeriaceae</taxon>
        <taxon>Lasiosphaeris</taxon>
    </lineage>
</organism>
<dbReference type="InterPro" id="IPR046362">
    <property type="entry name" value="Zw10/DSL1_C_sf"/>
</dbReference>
<dbReference type="GO" id="GO:0007094">
    <property type="term" value="P:mitotic spindle assembly checkpoint signaling"/>
    <property type="evidence" value="ECO:0007669"/>
    <property type="project" value="TreeGrafter"/>
</dbReference>
<accession>A0AA40AQV5</accession>
<dbReference type="Pfam" id="PF22766">
    <property type="entry name" value="ZW10_C2"/>
    <property type="match status" value="1"/>
</dbReference>
<evidence type="ECO:0000313" key="3">
    <source>
        <dbReference type="EMBL" id="KAK0720343.1"/>
    </source>
</evidence>
<gene>
    <name evidence="3" type="ORF">B0H67DRAFT_643608</name>
</gene>
<evidence type="ECO:0000256" key="1">
    <source>
        <dbReference type="SAM" id="MobiDB-lite"/>
    </source>
</evidence>
<dbReference type="GO" id="GO:0006888">
    <property type="term" value="P:endoplasmic reticulum to Golgi vesicle-mediated transport"/>
    <property type="evidence" value="ECO:0007669"/>
    <property type="project" value="TreeGrafter"/>
</dbReference>
<dbReference type="GO" id="GO:1990423">
    <property type="term" value="C:RZZ complex"/>
    <property type="evidence" value="ECO:0007669"/>
    <property type="project" value="TreeGrafter"/>
</dbReference>
<dbReference type="GO" id="GO:0005737">
    <property type="term" value="C:cytoplasm"/>
    <property type="evidence" value="ECO:0007669"/>
    <property type="project" value="GOC"/>
</dbReference>
<feature type="domain" description="ZW10 C-terminal helical" evidence="2">
    <location>
        <begin position="688"/>
        <end position="851"/>
    </location>
</feature>
<dbReference type="PANTHER" id="PTHR12205:SF0">
    <property type="entry name" value="CENTROMERE_KINETOCHORE PROTEIN ZW10 HOMOLOG"/>
    <property type="match status" value="1"/>
</dbReference>
<sequence length="861" mass="95105">MANPPQDPAASQIAQALVDFSVHGSFPEETASSLVINSSVLPHAIEVLAKAKSQLQTQVHAINEETAEDVHSWQTNAQSAQDDIIRSKALANEILKISEAPAVSGKAIIEAEAKADFLVRELNYNLQVQNALGGIRAVSQTLDRVEQARDERRILDALHLLEKSWNELDVIPVDKSCRAIRLLDIRAFELKSDVHEVFDHVWKSLVHVDIDNQKISIISSKQDESMNLTDAVIGLKAYKEVEQRTAKLWQDVTKAILLPRMDTTKARLPSVHVDGNILEIRGTADNSVDSLFTDLEQVFSFLVQRLPSDLVDTISSTLLPEVIHRVTKVWLDSAVPASLRDMNKFQDVIAVAKRFCGTLKSLGFSNFGDLQEWTESAPRVWLSKCREAALDSVRTKLSQGLGTSTRVERIEKQMVSRSEGQQLAANGATTDADDHGWDAWDDGEEDTGKQTGGIEEKPQSEGDDDDDGTDAWGWGEEDAELEEKPEEPAAGGAGEDEDPTEAWGWGEETNNEEAEVESKPKSQSSVPSLQARELTFKESYSISSMPQPVLDLIFAIVEDGAALTQDPYAASPVAAAAAGLFSLPTLVLAMFRAVSPYYYAPDIGGNMYLYNDAIYLSQQLKEYAEAWRKRDDITARAQNMLRLDMDIKSLQSFANRAYSNEMNIQKRVLRDMLGGDHSLMHQDDTESSVSSAVVRVRAMAIAWEDILSRSAWQQAIGSLADAVAAKIVADVMDMTSIGQEEAYTIAELIATVADLDDLFLPSRFLPRSATGQRKSLASEGEAGEIPTTAQYAASWLRLKYLSEVLQSNLKDVRFLWVESELSLYFSVAEVVELINMSFEDNPRTREVIKEILQNPSPLGSG</sequence>
<evidence type="ECO:0000313" key="4">
    <source>
        <dbReference type="Proteomes" id="UP001172102"/>
    </source>
</evidence>
<dbReference type="PANTHER" id="PTHR12205">
    <property type="entry name" value="CENTROMERE/KINETOCHORE PROTEIN ZW10"/>
    <property type="match status" value="1"/>
</dbReference>
<dbReference type="AlphaFoldDB" id="A0AA40AQV5"/>
<evidence type="ECO:0000259" key="2">
    <source>
        <dbReference type="Pfam" id="PF22766"/>
    </source>
</evidence>
<name>A0AA40AQV5_9PEZI</name>